<evidence type="ECO:0000313" key="2">
    <source>
        <dbReference type="Proteomes" id="UP000789901"/>
    </source>
</evidence>
<accession>A0ABN7WN61</accession>
<name>A0ABN7WN61_GIGMA</name>
<dbReference type="EMBL" id="CAJVQB010053047">
    <property type="protein sequence ID" value="CAG8836198.1"/>
    <property type="molecule type" value="Genomic_DNA"/>
</dbReference>
<keyword evidence="2" id="KW-1185">Reference proteome</keyword>
<comment type="caution">
    <text evidence="1">The sequence shown here is derived from an EMBL/GenBank/DDBJ whole genome shotgun (WGS) entry which is preliminary data.</text>
</comment>
<feature type="non-terminal residue" evidence="1">
    <location>
        <position position="75"/>
    </location>
</feature>
<reference evidence="1 2" key="1">
    <citation type="submission" date="2021-06" db="EMBL/GenBank/DDBJ databases">
        <authorList>
            <person name="Kallberg Y."/>
            <person name="Tangrot J."/>
            <person name="Rosling A."/>
        </authorList>
    </citation>
    <scope>NUCLEOTIDE SEQUENCE [LARGE SCALE GENOMIC DNA]</scope>
    <source>
        <strain evidence="1 2">120-4 pot B 10/14</strain>
    </source>
</reference>
<gene>
    <name evidence="1" type="ORF">GMARGA_LOCUS32916</name>
</gene>
<proteinExistence type="predicted"/>
<organism evidence="1 2">
    <name type="scientific">Gigaspora margarita</name>
    <dbReference type="NCBI Taxonomy" id="4874"/>
    <lineage>
        <taxon>Eukaryota</taxon>
        <taxon>Fungi</taxon>
        <taxon>Fungi incertae sedis</taxon>
        <taxon>Mucoromycota</taxon>
        <taxon>Glomeromycotina</taxon>
        <taxon>Glomeromycetes</taxon>
        <taxon>Diversisporales</taxon>
        <taxon>Gigasporaceae</taxon>
        <taxon>Gigaspora</taxon>
    </lineage>
</organism>
<sequence length="75" mass="8872">MGQFFQTIEYTKDLKAKKCEKIFFITLYDASKAKKAEDPHQQIFLEECVPTKDQIKKIEKLKQLSLTIILRFMTV</sequence>
<dbReference type="Proteomes" id="UP000789901">
    <property type="component" value="Unassembled WGS sequence"/>
</dbReference>
<protein>
    <submittedName>
        <fullName evidence="1">36768_t:CDS:1</fullName>
    </submittedName>
</protein>
<evidence type="ECO:0000313" key="1">
    <source>
        <dbReference type="EMBL" id="CAG8836198.1"/>
    </source>
</evidence>